<proteinExistence type="predicted"/>
<dbReference type="Proteomes" id="UP001152759">
    <property type="component" value="Chromosome 8"/>
</dbReference>
<dbReference type="Gene3D" id="3.30.40.10">
    <property type="entry name" value="Zinc/RING finger domain, C3HC4 (zinc finger)"/>
    <property type="match status" value="1"/>
</dbReference>
<reference evidence="1" key="1">
    <citation type="submission" date="2021-12" db="EMBL/GenBank/DDBJ databases">
        <authorList>
            <person name="King R."/>
        </authorList>
    </citation>
    <scope>NUCLEOTIDE SEQUENCE</scope>
</reference>
<evidence type="ECO:0000313" key="1">
    <source>
        <dbReference type="EMBL" id="CAH0394455.1"/>
    </source>
</evidence>
<dbReference type="GO" id="GO:0031624">
    <property type="term" value="F:ubiquitin conjugating enzyme binding"/>
    <property type="evidence" value="ECO:0007669"/>
    <property type="project" value="TreeGrafter"/>
</dbReference>
<dbReference type="EMBL" id="OU963869">
    <property type="protein sequence ID" value="CAH0394455.1"/>
    <property type="molecule type" value="Genomic_DNA"/>
</dbReference>
<dbReference type="GO" id="GO:0043161">
    <property type="term" value="P:proteasome-mediated ubiquitin-dependent protein catabolic process"/>
    <property type="evidence" value="ECO:0007669"/>
    <property type="project" value="TreeGrafter"/>
</dbReference>
<dbReference type="SUPFAM" id="SSF49599">
    <property type="entry name" value="TRAF domain-like"/>
    <property type="match status" value="1"/>
</dbReference>
<name>A0A9P0AM17_BEMTA</name>
<sequence length="292" mass="33804">MKNFKGTANQKHFYLKLTSQTIECLVCKLNSTICSFNPPFSVCRLQHIICHTCADGKNLCQLCKSPPLKKQLSFQQVLNRIFKVRCKNEGCTLKLTLPEVSKHKVTCKYKRIRCKLAACRSLVQPSRYDDHVRQCHADVKILTEEAVFCWDSSLSQDQTQLIFAYNQYFWVRIKNIGIRYCLAIQSVADENVSGKFTYTCFYGWDDTGFVRFTYPVTSGTKNLHRVLTDGQYCHLRIFRRSLMKSCQKLLSCHFMKYTFAYPFLSTHFSVFSEGNTLLFVLLAFQSFSSCTS</sequence>
<keyword evidence="2" id="KW-1185">Reference proteome</keyword>
<organism evidence="1 2">
    <name type="scientific">Bemisia tabaci</name>
    <name type="common">Sweetpotato whitefly</name>
    <name type="synonym">Aleurodes tabaci</name>
    <dbReference type="NCBI Taxonomy" id="7038"/>
    <lineage>
        <taxon>Eukaryota</taxon>
        <taxon>Metazoa</taxon>
        <taxon>Ecdysozoa</taxon>
        <taxon>Arthropoda</taxon>
        <taxon>Hexapoda</taxon>
        <taxon>Insecta</taxon>
        <taxon>Pterygota</taxon>
        <taxon>Neoptera</taxon>
        <taxon>Paraneoptera</taxon>
        <taxon>Hemiptera</taxon>
        <taxon>Sternorrhyncha</taxon>
        <taxon>Aleyrodoidea</taxon>
        <taxon>Aleyrodidae</taxon>
        <taxon>Aleyrodinae</taxon>
        <taxon>Bemisia</taxon>
    </lineage>
</organism>
<gene>
    <name evidence="1" type="ORF">BEMITA_LOCUS12751</name>
</gene>
<dbReference type="PANTHER" id="PTHR45877:SF2">
    <property type="entry name" value="E3 UBIQUITIN-PROTEIN LIGASE SINA-RELATED"/>
    <property type="match status" value="1"/>
</dbReference>
<dbReference type="GO" id="GO:0061630">
    <property type="term" value="F:ubiquitin protein ligase activity"/>
    <property type="evidence" value="ECO:0007669"/>
    <property type="project" value="TreeGrafter"/>
</dbReference>
<dbReference type="InterPro" id="IPR004162">
    <property type="entry name" value="SINA-like_animal"/>
</dbReference>
<accession>A0A9P0AM17</accession>
<dbReference type="PANTHER" id="PTHR45877">
    <property type="entry name" value="E3 UBIQUITIN-PROTEIN LIGASE SIAH2"/>
    <property type="match status" value="1"/>
</dbReference>
<dbReference type="GO" id="GO:0005737">
    <property type="term" value="C:cytoplasm"/>
    <property type="evidence" value="ECO:0007669"/>
    <property type="project" value="TreeGrafter"/>
</dbReference>
<evidence type="ECO:0000313" key="2">
    <source>
        <dbReference type="Proteomes" id="UP001152759"/>
    </source>
</evidence>
<dbReference type="InterPro" id="IPR013083">
    <property type="entry name" value="Znf_RING/FYVE/PHD"/>
</dbReference>
<dbReference type="AlphaFoldDB" id="A0A9P0AM17"/>
<protein>
    <submittedName>
        <fullName evidence="1">Uncharacterized protein</fullName>
    </submittedName>
</protein>